<dbReference type="Proteomes" id="UP000679992">
    <property type="component" value="Unassembled WGS sequence"/>
</dbReference>
<dbReference type="InterPro" id="IPR002901">
    <property type="entry name" value="MGlyc_endo_b_GlcNAc-like_dom"/>
</dbReference>
<dbReference type="EMBL" id="BOSL01000003">
    <property type="protein sequence ID" value="GIP52153.1"/>
    <property type="molecule type" value="Genomic_DNA"/>
</dbReference>
<dbReference type="RefSeq" id="WP_213654091.1">
    <property type="nucleotide sequence ID" value="NZ_BOSL01000003.1"/>
</dbReference>
<organism evidence="3 4">
    <name type="scientific">Paenibacillus vini</name>
    <dbReference type="NCBI Taxonomy" id="1476024"/>
    <lineage>
        <taxon>Bacteria</taxon>
        <taxon>Bacillati</taxon>
        <taxon>Bacillota</taxon>
        <taxon>Bacilli</taxon>
        <taxon>Bacillales</taxon>
        <taxon>Paenibacillaceae</taxon>
        <taxon>Paenibacillus</taxon>
    </lineage>
</organism>
<keyword evidence="4" id="KW-1185">Reference proteome</keyword>
<keyword evidence="1" id="KW-0378">Hydrolase</keyword>
<name>A0ABQ4M840_9BACL</name>
<accession>A0ABQ4M840</accession>
<reference evidence="3 4" key="1">
    <citation type="submission" date="2021-03" db="EMBL/GenBank/DDBJ databases">
        <title>Antimicrobial resistance genes in bacteria isolated from Japanese honey, and their potential for conferring macrolide and lincosamide resistance in the American foulbrood pathogen Paenibacillus larvae.</title>
        <authorList>
            <person name="Okamoto M."/>
            <person name="Kumagai M."/>
            <person name="Kanamori H."/>
            <person name="Takamatsu D."/>
        </authorList>
    </citation>
    <scope>NUCLEOTIDE SEQUENCE [LARGE SCALE GENOMIC DNA]</scope>
    <source>
        <strain evidence="3 4">J42TS3</strain>
    </source>
</reference>
<comment type="caution">
    <text evidence="3">The sequence shown here is derived from an EMBL/GenBank/DDBJ whole genome shotgun (WGS) entry which is preliminary data.</text>
</comment>
<feature type="domain" description="Mannosyl-glycoprotein endo-beta-N-acetylglucosamidase-like" evidence="2">
    <location>
        <begin position="2"/>
        <end position="146"/>
    </location>
</feature>
<dbReference type="SMART" id="SM00047">
    <property type="entry name" value="LYZ2"/>
    <property type="match status" value="1"/>
</dbReference>
<proteinExistence type="predicted"/>
<evidence type="ECO:0000259" key="2">
    <source>
        <dbReference type="SMART" id="SM00047"/>
    </source>
</evidence>
<dbReference type="PANTHER" id="PTHR33308">
    <property type="entry name" value="PEPTIDOGLYCAN HYDROLASE FLGJ"/>
    <property type="match status" value="1"/>
</dbReference>
<evidence type="ECO:0000313" key="3">
    <source>
        <dbReference type="EMBL" id="GIP52153.1"/>
    </source>
</evidence>
<sequence length="237" mass="26699">MNSTEFIARIAPDAIRDWLRSGVPASLTIAQAALESNWGSSGLTQKANNLFGIKGNGPAGSIVMPTTEYRNGSYIKINASFRKYHSWAESVEDHTRLLQNKRYAAVLHRTGRQAAYAVSAAGYATDPDYVAKLISLMDKYNLYQYDTREGDEPMTAEEKKQFEALQDIVRKQADRIEELEKKANTKLPDWAREAVQAAVNYDKKEPLINNPETGGFDFYRLITIMHRRGLFDKKNAG</sequence>
<evidence type="ECO:0000256" key="1">
    <source>
        <dbReference type="ARBA" id="ARBA00022801"/>
    </source>
</evidence>
<dbReference type="Gene3D" id="1.10.530.10">
    <property type="match status" value="1"/>
</dbReference>
<dbReference type="InterPro" id="IPR051056">
    <property type="entry name" value="Glycosyl_Hydrolase_73"/>
</dbReference>
<dbReference type="PANTHER" id="PTHR33308:SF9">
    <property type="entry name" value="PEPTIDOGLYCAN HYDROLASE FLGJ"/>
    <property type="match status" value="1"/>
</dbReference>
<protein>
    <recommendedName>
        <fullName evidence="2">Mannosyl-glycoprotein endo-beta-N-acetylglucosamidase-like domain-containing protein</fullName>
    </recommendedName>
</protein>
<dbReference type="Pfam" id="PF01832">
    <property type="entry name" value="Glucosaminidase"/>
    <property type="match status" value="1"/>
</dbReference>
<dbReference type="Gene3D" id="4.10.80.30">
    <property type="entry name" value="DNA polymerase, domain 6"/>
    <property type="match status" value="1"/>
</dbReference>
<evidence type="ECO:0000313" key="4">
    <source>
        <dbReference type="Proteomes" id="UP000679992"/>
    </source>
</evidence>
<dbReference type="PRINTS" id="PR01002">
    <property type="entry name" value="FLGFLGJ"/>
</dbReference>
<gene>
    <name evidence="3" type="ORF">J42TS3_11880</name>
</gene>